<accession>A0A0C9R3T2</accession>
<evidence type="ECO:0000313" key="1">
    <source>
        <dbReference type="EMBL" id="JAG80746.1"/>
    </source>
</evidence>
<dbReference type="AlphaFoldDB" id="A0A0C9R3T2"/>
<proteinExistence type="predicted"/>
<name>A0A0C9R3T2_9HYME</name>
<protein>
    <submittedName>
        <fullName evidence="1">Htr1aa protein</fullName>
    </submittedName>
</protein>
<feature type="non-terminal residue" evidence="1">
    <location>
        <position position="1"/>
    </location>
</feature>
<organism evidence="1">
    <name type="scientific">Fopius arisanus</name>
    <dbReference type="NCBI Taxonomy" id="64838"/>
    <lineage>
        <taxon>Eukaryota</taxon>
        <taxon>Metazoa</taxon>
        <taxon>Ecdysozoa</taxon>
        <taxon>Arthropoda</taxon>
        <taxon>Hexapoda</taxon>
        <taxon>Insecta</taxon>
        <taxon>Pterygota</taxon>
        <taxon>Neoptera</taxon>
        <taxon>Endopterygota</taxon>
        <taxon>Hymenoptera</taxon>
        <taxon>Apocrita</taxon>
        <taxon>Ichneumonoidea</taxon>
        <taxon>Braconidae</taxon>
        <taxon>Opiinae</taxon>
        <taxon>Fopius</taxon>
    </lineage>
</organism>
<reference evidence="1" key="1">
    <citation type="submission" date="2015-01" db="EMBL/GenBank/DDBJ databases">
        <title>Transcriptome Assembly of Fopius arisanus.</title>
        <authorList>
            <person name="Geib S."/>
        </authorList>
    </citation>
    <scope>NUCLEOTIDE SEQUENCE</scope>
</reference>
<sequence length="113" mass="12969">TPRTEPLPSILFACDHGSYTFCWQSDNNLINLYQPGKIERGYDWREGNGVPRRAPSVTSLESLEVCNNTRVREVPHSLHFSIHQTVNPKSPTLETPTSQMHFKFLHRFTSRSA</sequence>
<gene>
    <name evidence="1" type="primary">htr1aa</name>
    <name evidence="1" type="ORF">g.36434</name>
</gene>
<dbReference type="EMBL" id="GBYB01010979">
    <property type="protein sequence ID" value="JAG80746.1"/>
    <property type="molecule type" value="Transcribed_RNA"/>
</dbReference>